<keyword evidence="2" id="KW-1185">Reference proteome</keyword>
<gene>
    <name evidence="1" type="ORF">TorRG33x02_336370</name>
</gene>
<sequence>MDKKNRKFHVFEPMLDITLTLARELELKAPLYIISFRILILLIPGISNGTRKSLKGQKENDEKYTHGFRIRFRMRAGFVGAKKLLLFPRHQLFFLCIRNSGK</sequence>
<accession>A0A2P5B046</accession>
<evidence type="ECO:0000313" key="2">
    <source>
        <dbReference type="Proteomes" id="UP000237000"/>
    </source>
</evidence>
<organism evidence="1 2">
    <name type="scientific">Trema orientale</name>
    <name type="common">Charcoal tree</name>
    <name type="synonym">Celtis orientalis</name>
    <dbReference type="NCBI Taxonomy" id="63057"/>
    <lineage>
        <taxon>Eukaryota</taxon>
        <taxon>Viridiplantae</taxon>
        <taxon>Streptophyta</taxon>
        <taxon>Embryophyta</taxon>
        <taxon>Tracheophyta</taxon>
        <taxon>Spermatophyta</taxon>
        <taxon>Magnoliopsida</taxon>
        <taxon>eudicotyledons</taxon>
        <taxon>Gunneridae</taxon>
        <taxon>Pentapetalae</taxon>
        <taxon>rosids</taxon>
        <taxon>fabids</taxon>
        <taxon>Rosales</taxon>
        <taxon>Cannabaceae</taxon>
        <taxon>Trema</taxon>
    </lineage>
</organism>
<proteinExistence type="predicted"/>
<dbReference type="EMBL" id="JXTC01000642">
    <property type="protein sequence ID" value="PON42180.1"/>
    <property type="molecule type" value="Genomic_DNA"/>
</dbReference>
<comment type="caution">
    <text evidence="1">The sequence shown here is derived from an EMBL/GenBank/DDBJ whole genome shotgun (WGS) entry which is preliminary data.</text>
</comment>
<protein>
    <submittedName>
        <fullName evidence="1">Uncharacterized protein</fullName>
    </submittedName>
</protein>
<dbReference type="AlphaFoldDB" id="A0A2P5B046"/>
<evidence type="ECO:0000313" key="1">
    <source>
        <dbReference type="EMBL" id="PON42180.1"/>
    </source>
</evidence>
<dbReference type="InParanoid" id="A0A2P5B046"/>
<reference evidence="2" key="1">
    <citation type="submission" date="2016-06" db="EMBL/GenBank/DDBJ databases">
        <title>Parallel loss of symbiosis genes in relatives of nitrogen-fixing non-legume Parasponia.</title>
        <authorList>
            <person name="Van Velzen R."/>
            <person name="Holmer R."/>
            <person name="Bu F."/>
            <person name="Rutten L."/>
            <person name="Van Zeijl A."/>
            <person name="Liu W."/>
            <person name="Santuari L."/>
            <person name="Cao Q."/>
            <person name="Sharma T."/>
            <person name="Shen D."/>
            <person name="Roswanjaya Y."/>
            <person name="Wardhani T."/>
            <person name="Kalhor M.S."/>
            <person name="Jansen J."/>
            <person name="Van den Hoogen J."/>
            <person name="Gungor B."/>
            <person name="Hartog M."/>
            <person name="Hontelez J."/>
            <person name="Verver J."/>
            <person name="Yang W.-C."/>
            <person name="Schijlen E."/>
            <person name="Repin R."/>
            <person name="Schilthuizen M."/>
            <person name="Schranz E."/>
            <person name="Heidstra R."/>
            <person name="Miyata K."/>
            <person name="Fedorova E."/>
            <person name="Kohlen W."/>
            <person name="Bisseling T."/>
            <person name="Smit S."/>
            <person name="Geurts R."/>
        </authorList>
    </citation>
    <scope>NUCLEOTIDE SEQUENCE [LARGE SCALE GENOMIC DNA]</scope>
    <source>
        <strain evidence="2">cv. RG33-2</strain>
    </source>
</reference>
<name>A0A2P5B046_TREOI</name>
<dbReference type="Proteomes" id="UP000237000">
    <property type="component" value="Unassembled WGS sequence"/>
</dbReference>